<dbReference type="Gene3D" id="1.10.1060.10">
    <property type="entry name" value="Alpha-helical ferredoxin"/>
    <property type="match status" value="1"/>
</dbReference>
<comment type="caution">
    <text evidence="3">The sequence shown here is derived from an EMBL/GenBank/DDBJ whole genome shotgun (WGS) entry which is preliminary data.</text>
</comment>
<dbReference type="Pfam" id="PF14691">
    <property type="entry name" value="Fer4_20"/>
    <property type="match status" value="1"/>
</dbReference>
<gene>
    <name evidence="3" type="ORF">CARN6_0288</name>
</gene>
<dbReference type="SUPFAM" id="SSF51971">
    <property type="entry name" value="Nucleotide-binding domain"/>
    <property type="match status" value="1"/>
</dbReference>
<sequence length="456" mass="49239">MPPDPFGFVEQSEIRERFQPLHPPLTAQAAITEAHRCLYCFDAPCMGACPTHIDVPGFIKRIADDNLRGSARRILDANVLAGSCSRVCPVEVLCEGACVMHRHGRAPIQIALLQRHAMDAFHASGEPLLISPPVERKLKVACIGGGPASLACAAELRRHGAQVIIIERRALAGGLNTYGVAEYKLPTVESLREVEMVREMGVEFRLNSSIENATELLALEAEFDYVFVGVGLGAMRKISIPGEDLPAVLNALELIAAYKTGHITRMHGSIVVVGAGNTAIDAAVAVRRLGAEMVTILYRRGPEDVTAFDFEVERARKEGVQFLWRRIPVAIRASVVGRLELETQEVHSVDGRLQVKPDSLKAIICDHVIPAIGQSPLIEMLRELRCITTESSHIVVDPATGQTENPRYFAGGDCANGGRQVVDAVADGKRAALGILAAANQTDLTDLATKAKVQHG</sequence>
<reference evidence="3" key="1">
    <citation type="submission" date="2009-10" db="EMBL/GenBank/DDBJ databases">
        <title>Diversity of trophic interactions inside an arsenic-rich microbial ecosystem.</title>
        <authorList>
            <person name="Bertin P.N."/>
            <person name="Heinrich-Salmeron A."/>
            <person name="Pelletier E."/>
            <person name="Goulhen-Chollet F."/>
            <person name="Arsene-Ploetze F."/>
            <person name="Gallien S."/>
            <person name="Calteau A."/>
            <person name="Vallenet D."/>
            <person name="Casiot C."/>
            <person name="Chane-Woon-Ming B."/>
            <person name="Giloteaux L."/>
            <person name="Barakat M."/>
            <person name="Bonnefoy V."/>
            <person name="Bruneel O."/>
            <person name="Chandler M."/>
            <person name="Cleiss J."/>
            <person name="Duran R."/>
            <person name="Elbaz-Poulichet F."/>
            <person name="Fonknechten N."/>
            <person name="Lauga B."/>
            <person name="Mornico D."/>
            <person name="Ortet P."/>
            <person name="Schaeffer C."/>
            <person name="Siguier P."/>
            <person name="Alexander Thil Smith A."/>
            <person name="Van Dorsselaer A."/>
            <person name="Weissenbach J."/>
            <person name="Medigue C."/>
            <person name="Le Paslier D."/>
        </authorList>
    </citation>
    <scope>NUCLEOTIDE SEQUENCE</scope>
</reference>
<accession>E6QIB8</accession>
<evidence type="ECO:0000259" key="2">
    <source>
        <dbReference type="Pfam" id="PF14691"/>
    </source>
</evidence>
<evidence type="ECO:0000259" key="1">
    <source>
        <dbReference type="Pfam" id="PF07992"/>
    </source>
</evidence>
<dbReference type="PRINTS" id="PR00419">
    <property type="entry name" value="ADXRDTASE"/>
</dbReference>
<feature type="domain" description="Dihydroprymidine dehydrogenase" evidence="2">
    <location>
        <begin position="16"/>
        <end position="124"/>
    </location>
</feature>
<dbReference type="EMBL" id="CABQ01000049">
    <property type="protein sequence ID" value="CBI06983.1"/>
    <property type="molecule type" value="Genomic_DNA"/>
</dbReference>
<name>E6QIB8_9ZZZZ</name>
<dbReference type="GO" id="GO:0016491">
    <property type="term" value="F:oxidoreductase activity"/>
    <property type="evidence" value="ECO:0007669"/>
    <property type="project" value="InterPro"/>
</dbReference>
<dbReference type="AlphaFoldDB" id="E6QIB8"/>
<proteinExistence type="predicted"/>
<dbReference type="Gene3D" id="3.50.50.60">
    <property type="entry name" value="FAD/NAD(P)-binding domain"/>
    <property type="match status" value="2"/>
</dbReference>
<evidence type="ECO:0000313" key="3">
    <source>
        <dbReference type="EMBL" id="CBI06983.1"/>
    </source>
</evidence>
<dbReference type="Pfam" id="PF07992">
    <property type="entry name" value="Pyr_redox_2"/>
    <property type="match status" value="1"/>
</dbReference>
<dbReference type="InterPro" id="IPR036188">
    <property type="entry name" value="FAD/NAD-bd_sf"/>
</dbReference>
<dbReference type="PANTHER" id="PTHR42783:SF3">
    <property type="entry name" value="GLUTAMATE SYNTHASE [NADPH] SMALL CHAIN-RELATED"/>
    <property type="match status" value="1"/>
</dbReference>
<dbReference type="SUPFAM" id="SSF46548">
    <property type="entry name" value="alpha-helical ferredoxin"/>
    <property type="match status" value="1"/>
</dbReference>
<feature type="domain" description="FAD/NAD(P)-binding" evidence="1">
    <location>
        <begin position="139"/>
        <end position="428"/>
    </location>
</feature>
<dbReference type="GO" id="GO:0051536">
    <property type="term" value="F:iron-sulfur cluster binding"/>
    <property type="evidence" value="ECO:0007669"/>
    <property type="project" value="InterPro"/>
</dbReference>
<dbReference type="InterPro" id="IPR009051">
    <property type="entry name" value="Helical_ferredxn"/>
</dbReference>
<dbReference type="InterPro" id="IPR023753">
    <property type="entry name" value="FAD/NAD-binding_dom"/>
</dbReference>
<protein>
    <submittedName>
        <fullName evidence="3">Putative glutamate synthase</fullName>
    </submittedName>
</protein>
<dbReference type="InterPro" id="IPR028261">
    <property type="entry name" value="DPD_II"/>
</dbReference>
<organism evidence="3">
    <name type="scientific">mine drainage metagenome</name>
    <dbReference type="NCBI Taxonomy" id="410659"/>
    <lineage>
        <taxon>unclassified sequences</taxon>
        <taxon>metagenomes</taxon>
        <taxon>ecological metagenomes</taxon>
    </lineage>
</organism>
<dbReference type="PANTHER" id="PTHR42783">
    <property type="entry name" value="GLUTAMATE SYNTHASE [NADPH] SMALL CHAIN"/>
    <property type="match status" value="1"/>
</dbReference>